<name>A0AAV7CC82_ENGPU</name>
<proteinExistence type="predicted"/>
<dbReference type="AlphaFoldDB" id="A0AAV7CC82"/>
<evidence type="ECO:0000313" key="2">
    <source>
        <dbReference type="Proteomes" id="UP000824782"/>
    </source>
</evidence>
<gene>
    <name evidence="1" type="ORF">GDO81_008122</name>
</gene>
<organism evidence="1 2">
    <name type="scientific">Engystomops pustulosus</name>
    <name type="common">Tungara frog</name>
    <name type="synonym">Physalaemus pustulosus</name>
    <dbReference type="NCBI Taxonomy" id="76066"/>
    <lineage>
        <taxon>Eukaryota</taxon>
        <taxon>Metazoa</taxon>
        <taxon>Chordata</taxon>
        <taxon>Craniata</taxon>
        <taxon>Vertebrata</taxon>
        <taxon>Euteleostomi</taxon>
        <taxon>Amphibia</taxon>
        <taxon>Batrachia</taxon>
        <taxon>Anura</taxon>
        <taxon>Neobatrachia</taxon>
        <taxon>Hyloidea</taxon>
        <taxon>Leptodactylidae</taxon>
        <taxon>Leiuperinae</taxon>
        <taxon>Engystomops</taxon>
    </lineage>
</organism>
<dbReference type="Proteomes" id="UP000824782">
    <property type="component" value="Unassembled WGS sequence"/>
</dbReference>
<evidence type="ECO:0000313" key="1">
    <source>
        <dbReference type="EMBL" id="KAG8582580.1"/>
    </source>
</evidence>
<protein>
    <submittedName>
        <fullName evidence="1">Uncharacterized protein</fullName>
    </submittedName>
</protein>
<dbReference type="EMBL" id="WNYA01000003">
    <property type="protein sequence ID" value="KAG8582580.1"/>
    <property type="molecule type" value="Genomic_DNA"/>
</dbReference>
<keyword evidence="2" id="KW-1185">Reference proteome</keyword>
<comment type="caution">
    <text evidence="1">The sequence shown here is derived from an EMBL/GenBank/DDBJ whole genome shotgun (WGS) entry which is preliminary data.</text>
</comment>
<reference evidence="1" key="1">
    <citation type="thesis" date="2020" institute="ProQuest LLC" country="789 East Eisenhower Parkway, Ann Arbor, MI, USA">
        <title>Comparative Genomics and Chromosome Evolution.</title>
        <authorList>
            <person name="Mudd A.B."/>
        </authorList>
    </citation>
    <scope>NUCLEOTIDE SEQUENCE</scope>
    <source>
        <strain evidence="1">237g6f4</strain>
        <tissue evidence="1">Blood</tissue>
    </source>
</reference>
<accession>A0AAV7CC82</accession>
<sequence length="83" mass="10239">MIYILSHRRNNIIYLKTKLFIHFKNNRFYIITSYHIEYTNRWTFYRTTHSLRGNDSLKNNICECTILYIHLLLYGLVKHKTKL</sequence>